<dbReference type="OrthoDB" id="6738932at2759"/>
<sequence length="246" mass="28181">MSETCCCGCQTKLEEAKSIMCFFCKKYFLNSCVGLTVTDLKSIKTKRGLTWCCENCDNIGKEIIEMKSLITTLTKEVASLKNEKTNLPNLNNAIVEDIIQEINDREARKTNVLIFNIDETEMENRQDRINGEKTKIEEVFAALPIEINMNTKKFYRLGKFNNQAPKTRPIKVEINNVNIVQNILRSSRNLKNHESLKNIVIAADKTKRQQTHYKELKAELNNRISSGESNLTIKYRNGVPVIISEN</sequence>
<keyword evidence="2" id="KW-1185">Reference proteome</keyword>
<evidence type="ECO:0000313" key="1">
    <source>
        <dbReference type="EMBL" id="CAH0549877.1"/>
    </source>
</evidence>
<reference evidence="1" key="1">
    <citation type="submission" date="2021-12" db="EMBL/GenBank/DDBJ databases">
        <authorList>
            <person name="King R."/>
        </authorList>
    </citation>
    <scope>NUCLEOTIDE SEQUENCE</scope>
</reference>
<proteinExistence type="predicted"/>
<evidence type="ECO:0000313" key="2">
    <source>
        <dbReference type="Proteomes" id="UP001154078"/>
    </source>
</evidence>
<name>A0A9P0AUG8_BRAAE</name>
<dbReference type="Proteomes" id="UP001154078">
    <property type="component" value="Chromosome 11"/>
</dbReference>
<protein>
    <recommendedName>
        <fullName evidence="3">Zinc finger PHD-type domain-containing protein</fullName>
    </recommendedName>
</protein>
<organism evidence="1 2">
    <name type="scientific">Brassicogethes aeneus</name>
    <name type="common">Rape pollen beetle</name>
    <name type="synonym">Meligethes aeneus</name>
    <dbReference type="NCBI Taxonomy" id="1431903"/>
    <lineage>
        <taxon>Eukaryota</taxon>
        <taxon>Metazoa</taxon>
        <taxon>Ecdysozoa</taxon>
        <taxon>Arthropoda</taxon>
        <taxon>Hexapoda</taxon>
        <taxon>Insecta</taxon>
        <taxon>Pterygota</taxon>
        <taxon>Neoptera</taxon>
        <taxon>Endopterygota</taxon>
        <taxon>Coleoptera</taxon>
        <taxon>Polyphaga</taxon>
        <taxon>Cucujiformia</taxon>
        <taxon>Nitidulidae</taxon>
        <taxon>Meligethinae</taxon>
        <taxon>Brassicogethes</taxon>
    </lineage>
</organism>
<dbReference type="InterPro" id="IPR011011">
    <property type="entry name" value="Znf_FYVE_PHD"/>
</dbReference>
<dbReference type="SUPFAM" id="SSF57903">
    <property type="entry name" value="FYVE/PHD zinc finger"/>
    <property type="match status" value="1"/>
</dbReference>
<evidence type="ECO:0008006" key="3">
    <source>
        <dbReference type="Google" id="ProtNLM"/>
    </source>
</evidence>
<dbReference type="InterPro" id="IPR013083">
    <property type="entry name" value="Znf_RING/FYVE/PHD"/>
</dbReference>
<dbReference type="Gene3D" id="3.30.70.1820">
    <property type="entry name" value="L1 transposable element, RRM domain"/>
    <property type="match status" value="1"/>
</dbReference>
<gene>
    <name evidence="1" type="ORF">MELIAE_LOCUS2886</name>
</gene>
<dbReference type="Gene3D" id="3.30.40.10">
    <property type="entry name" value="Zinc/RING finger domain, C3HC4 (zinc finger)"/>
    <property type="match status" value="1"/>
</dbReference>
<dbReference type="EMBL" id="OV121142">
    <property type="protein sequence ID" value="CAH0549877.1"/>
    <property type="molecule type" value="Genomic_DNA"/>
</dbReference>
<accession>A0A9P0AUG8</accession>
<dbReference type="AlphaFoldDB" id="A0A9P0AUG8"/>